<dbReference type="AlphaFoldDB" id="A0A0H5Q6N6"/>
<dbReference type="EMBL" id="LN854203">
    <property type="protein sequence ID" value="CRY97701.1"/>
    <property type="molecule type" value="Genomic_DNA"/>
</dbReference>
<geneLocation type="plasmid" evidence="1">
    <name>pRGFK1700</name>
</geneLocation>
<accession>A0A0H5Q6N6</accession>
<sequence>MELKDLYEQLYLLSDYDNKPVKSRLSSDLKEKFLTAKQWLEKGFKPKKDAFVYEMHPSSLNKKLCAYYFVDDVEQF</sequence>
<reference evidence="1" key="1">
    <citation type="submission" date="2015-06" db="EMBL/GenBank/DDBJ databases">
        <authorList>
            <person name="Joergensen T."/>
        </authorList>
    </citation>
    <scope>NUCLEOTIDE SEQUENCE</scope>
    <source>
        <plasmid evidence="1">pRGFK1700</plasmid>
    </source>
</reference>
<name>A0A0H5Q6N6_9ZZZZ</name>
<evidence type="ECO:0000313" key="1">
    <source>
        <dbReference type="EMBL" id="CRY97701.1"/>
    </source>
</evidence>
<organism evidence="1">
    <name type="scientific">uncultured prokaryote</name>
    <dbReference type="NCBI Taxonomy" id="198431"/>
    <lineage>
        <taxon>unclassified sequences</taxon>
        <taxon>environmental samples</taxon>
    </lineage>
</organism>
<proteinExistence type="predicted"/>
<reference evidence="1" key="2">
    <citation type="submission" date="2015-07" db="EMBL/GenBank/DDBJ databases">
        <title>Plasmids, circular viruses and viroids from rat gut.</title>
        <authorList>
            <person name="Jorgensen T.J."/>
            <person name="Hansen M.A."/>
            <person name="Xu Z."/>
            <person name="Tabak M.A."/>
            <person name="Sorensen S.J."/>
            <person name="Hansen L.H."/>
        </authorList>
    </citation>
    <scope>NUCLEOTIDE SEQUENCE</scope>
    <source>
        <plasmid evidence="1">pRGFK1700</plasmid>
    </source>
</reference>
<protein>
    <submittedName>
        <fullName evidence="1">Uncharacterized protein</fullName>
    </submittedName>
</protein>
<keyword evidence="1" id="KW-0614">Plasmid</keyword>